<dbReference type="Proteomes" id="UP000660262">
    <property type="component" value="Unassembled WGS sequence"/>
</dbReference>
<evidence type="ECO:0000313" key="5">
    <source>
        <dbReference type="Proteomes" id="UP000660262"/>
    </source>
</evidence>
<feature type="domain" description="Nucleotide-diphospho-sugar transferase" evidence="3">
    <location>
        <begin position="301"/>
        <end position="521"/>
    </location>
</feature>
<evidence type="ECO:0000313" key="4">
    <source>
        <dbReference type="EMBL" id="GHP10729.1"/>
    </source>
</evidence>
<keyword evidence="2" id="KW-1133">Transmembrane helix</keyword>
<dbReference type="EMBL" id="BNJQ01000031">
    <property type="protein sequence ID" value="GHP10729.1"/>
    <property type="molecule type" value="Genomic_DNA"/>
</dbReference>
<feature type="transmembrane region" description="Helical" evidence="2">
    <location>
        <begin position="69"/>
        <end position="89"/>
    </location>
</feature>
<accession>A0A830I0Z9</accession>
<dbReference type="PANTHER" id="PTHR46581:SF3">
    <property type="entry name" value="ARABINOSYLTRANSFERASE RRA3"/>
    <property type="match status" value="1"/>
</dbReference>
<name>A0A830I0Z9_9CHLO</name>
<dbReference type="InterPro" id="IPR044290">
    <property type="entry name" value="RRA1/2/3"/>
</dbReference>
<proteinExistence type="predicted"/>
<dbReference type="OrthoDB" id="540503at2759"/>
<dbReference type="GO" id="GO:0016757">
    <property type="term" value="F:glycosyltransferase activity"/>
    <property type="evidence" value="ECO:0007669"/>
    <property type="project" value="InterPro"/>
</dbReference>
<comment type="caution">
    <text evidence="4">The sequence shown here is derived from an EMBL/GenBank/DDBJ whole genome shotgun (WGS) entry which is preliminary data.</text>
</comment>
<dbReference type="InterPro" id="IPR005069">
    <property type="entry name" value="Nucl-diP-sugar_transferase"/>
</dbReference>
<evidence type="ECO:0000259" key="3">
    <source>
        <dbReference type="Pfam" id="PF03407"/>
    </source>
</evidence>
<evidence type="ECO:0000256" key="2">
    <source>
        <dbReference type="SAM" id="Phobius"/>
    </source>
</evidence>
<dbReference type="GO" id="GO:0080147">
    <property type="term" value="P:root hair cell development"/>
    <property type="evidence" value="ECO:0007669"/>
    <property type="project" value="InterPro"/>
</dbReference>
<dbReference type="PANTHER" id="PTHR46581">
    <property type="entry name" value="ARABINOSYLTRANSFERASE RRA3"/>
    <property type="match status" value="1"/>
</dbReference>
<protein>
    <recommendedName>
        <fullName evidence="3">Nucleotide-diphospho-sugar transferase domain-containing protein</fullName>
    </recommendedName>
</protein>
<keyword evidence="5" id="KW-1185">Reference proteome</keyword>
<feature type="compositionally biased region" description="Polar residues" evidence="1">
    <location>
        <begin position="153"/>
        <end position="173"/>
    </location>
</feature>
<gene>
    <name evidence="4" type="ORF">PPROV_000946000</name>
</gene>
<evidence type="ECO:0000256" key="1">
    <source>
        <dbReference type="SAM" id="MobiDB-lite"/>
    </source>
</evidence>
<feature type="compositionally biased region" description="Gly residues" evidence="1">
    <location>
        <begin position="141"/>
        <end position="150"/>
    </location>
</feature>
<reference evidence="4" key="1">
    <citation type="submission" date="2020-10" db="EMBL/GenBank/DDBJ databases">
        <title>Unveiling of a novel bifunctional photoreceptor, Dualchrome1, isolated from a cosmopolitan green alga.</title>
        <authorList>
            <person name="Suzuki S."/>
            <person name="Kawachi M."/>
        </authorList>
    </citation>
    <scope>NUCLEOTIDE SEQUENCE</scope>
    <source>
        <strain evidence="4">NIES 2893</strain>
    </source>
</reference>
<keyword evidence="2" id="KW-0472">Membrane</keyword>
<dbReference type="Pfam" id="PF03407">
    <property type="entry name" value="Nucleotid_trans"/>
    <property type="match status" value="1"/>
</dbReference>
<feature type="region of interest" description="Disordered" evidence="1">
    <location>
        <begin position="137"/>
        <end position="173"/>
    </location>
</feature>
<dbReference type="AlphaFoldDB" id="A0A830I0Z9"/>
<keyword evidence="2" id="KW-0812">Transmembrane</keyword>
<sequence>MASLRASSHASSHADGQPLLAAFGDGHAMPTHRSTMVAINTIASSARGGGPPAAGNLPASKNKSNIRRVSAVQCLLLISTLVVAGVVTVQQMQHRHTHAFAKFEEQQEHAPATVNVRGGAAASATKLSMAQAEAMVERRTSGGGGGGDGGRPTNVQTQVTTARSRSTVQTRSAISTRLGGEDDEALTRQVIDDFAPSLSSSEIERLDGLRRGTVVPSAACPSSPVGALANAAIQPRVLRYVQGAAEVSEWPARCADPSADQALCAVLRAAAIRQEVMVAVANGAVTEQVRRLAESAHKAGVANFVVVAIDRHMHDWARENGFHTYFTPSDARGSHKISAAKFGILKRFLAYGCSVLLTDTDIVYVKNPFDHLHRDADVEGMSDGWDDSSAYGFVDPLTDLIRGNRTNSQPHFTMRMAALNSGLWYLRATEASVRMLTVMQHRMETEDTWDQSGYNQELFLPGKLDRPHSGCTVRVMRSECFVNSKTFFRVLTQGDLLSQLEGPVAVHANYHQDKEYRMNKMNAFYLGGRTAEALKVIKMKRHQSDGEPVESIAVLEAGQVSSLNDGFLSNRDNTASLNVARKSGVAPSVPRSPAWAAPDTSPVRPAGGVACLASLGTDLCHALDAAAKGAPSRLGRAVILTTGFVSELASSAWRAFGRSAVNARADASCLIVVIDGGGALFLAHAGDVANGDVDPSRLHKLDVPPTSGVFAGISTALRVDDGEAVAPTVLRFNLLVHILSLGIGVLHTDASQLPLWMLMSPLLILHGDSDVEASPDAWDDTSAYGYDHVVDDPKMVFTRFCHGSRVASRLLSFAYFRSTDEALALARRVRAIALREVLRGDGEMADALQRAGEGARRVLSAYAPRRGARRLGAIAALAFNALLYLPSVGQYVSPGASFRAISLFTVPTSAFLYRERHVFAQLRQAASSGSGSLPAVVLMRHDTDNVAGIAKVLPLGSTSANLVAALEEWRSSAAGTSISGCSQGESNTLASDDLPSSLKRTQSWTWAGTPGLKFAAGGKLETPWGEGTWGVNRNSRFYAKFAGAVHLLQFSDDGTYFISRRCSDGEEILGRGVV</sequence>
<organism evidence="4 5">
    <name type="scientific">Pycnococcus provasolii</name>
    <dbReference type="NCBI Taxonomy" id="41880"/>
    <lineage>
        <taxon>Eukaryota</taxon>
        <taxon>Viridiplantae</taxon>
        <taxon>Chlorophyta</taxon>
        <taxon>Pseudoscourfieldiophyceae</taxon>
        <taxon>Pseudoscourfieldiales</taxon>
        <taxon>Pycnococcaceae</taxon>
        <taxon>Pycnococcus</taxon>
    </lineage>
</organism>